<dbReference type="InterPro" id="IPR014054">
    <property type="entry name" value="Phage_regulatory_Rha"/>
</dbReference>
<name>A0A2W3YRE4_9ENTE</name>
<keyword evidence="3" id="KW-1185">Reference proteome</keyword>
<protein>
    <submittedName>
        <fullName evidence="2">Phage regulatory protein</fullName>
    </submittedName>
</protein>
<accession>A0A2W3YRE4</accession>
<proteinExistence type="predicted"/>
<evidence type="ECO:0000313" key="3">
    <source>
        <dbReference type="Proteomes" id="UP000249828"/>
    </source>
</evidence>
<evidence type="ECO:0000259" key="1">
    <source>
        <dbReference type="Pfam" id="PF10552"/>
    </source>
</evidence>
<gene>
    <name evidence="2" type="ORF">CI088_16010</name>
</gene>
<dbReference type="EMBL" id="PIEU01000124">
    <property type="protein sequence ID" value="PZL70151.1"/>
    <property type="molecule type" value="Genomic_DNA"/>
</dbReference>
<feature type="domain" description="ORF6C" evidence="1">
    <location>
        <begin position="119"/>
        <end position="217"/>
    </location>
</feature>
<dbReference type="Proteomes" id="UP000249828">
    <property type="component" value="Unassembled WGS sequence"/>
</dbReference>
<dbReference type="Pfam" id="PF09669">
    <property type="entry name" value="Phage_pRha"/>
    <property type="match status" value="1"/>
</dbReference>
<dbReference type="InterPro" id="IPR018878">
    <property type="entry name" value="ORF6C_dom"/>
</dbReference>
<organism evidence="2 3">
    <name type="scientific">Enterococcus plantarum</name>
    <dbReference type="NCBI Taxonomy" id="1077675"/>
    <lineage>
        <taxon>Bacteria</taxon>
        <taxon>Bacillati</taxon>
        <taxon>Bacillota</taxon>
        <taxon>Bacilli</taxon>
        <taxon>Lactobacillales</taxon>
        <taxon>Enterococcaceae</taxon>
        <taxon>Enterococcus</taxon>
    </lineage>
</organism>
<evidence type="ECO:0000313" key="2">
    <source>
        <dbReference type="EMBL" id="PZL70151.1"/>
    </source>
</evidence>
<reference evidence="2 3" key="1">
    <citation type="submission" date="2017-11" db="EMBL/GenBank/DDBJ databases">
        <title>Draft genome sequence of Enterococcus plantarum TRW2 strain isolated from lettuce.</title>
        <authorList>
            <person name="Kim E.B."/>
            <person name="Marco M.L."/>
            <person name="Williams T.R."/>
            <person name="You I.H."/>
        </authorList>
    </citation>
    <scope>NUCLEOTIDE SEQUENCE [LARGE SCALE GENOMIC DNA]</scope>
    <source>
        <strain evidence="2 3">TRW2</strain>
    </source>
</reference>
<comment type="caution">
    <text evidence="2">The sequence shown here is derived from an EMBL/GenBank/DDBJ whole genome shotgun (WGS) entry which is preliminary data.</text>
</comment>
<dbReference type="RefSeq" id="WP_111248893.1">
    <property type="nucleotide sequence ID" value="NZ_PIEU01000124.1"/>
</dbReference>
<sequence>MQELVIMKNKEAVTTSLQVADSFNKKHQHVLRDIDTLQEDVSNFGQMFIEGTEPDLYGRPRRIYFISRDGFFLLAMGFTGKKAIGFKQKYIQAFNDMEDIIRKNTVPQTIEDMMIYQLEDMKEVKKDVTVLKDTMRITGQQEFEIKQQSNKKVVECLGGKDSPAYKRHAKKVFSNYWKDFKQYFHLPRYGELPRIKFDDALAYIDEWLPDTDLRLLIKEANRQGELFE</sequence>
<dbReference type="Pfam" id="PF10552">
    <property type="entry name" value="ORF6C"/>
    <property type="match status" value="1"/>
</dbReference>
<dbReference type="NCBIfam" id="TIGR02681">
    <property type="entry name" value="phage_pRha"/>
    <property type="match status" value="1"/>
</dbReference>
<dbReference type="AlphaFoldDB" id="A0A2W3YRE4"/>